<protein>
    <recommendedName>
        <fullName evidence="7">UbiA prenyltransferase family protein</fullName>
    </recommendedName>
</protein>
<dbReference type="GO" id="GO:0009247">
    <property type="term" value="P:glycolipid biosynthetic process"/>
    <property type="evidence" value="ECO:0007669"/>
    <property type="project" value="TreeGrafter"/>
</dbReference>
<feature type="transmembrane region" description="Helical" evidence="5">
    <location>
        <begin position="180"/>
        <end position="197"/>
    </location>
</feature>
<feature type="transmembrane region" description="Helical" evidence="5">
    <location>
        <begin position="131"/>
        <end position="149"/>
    </location>
</feature>
<accession>A0A382Y191</accession>
<name>A0A382Y191_9ZZZZ</name>
<feature type="transmembrane region" description="Helical" evidence="5">
    <location>
        <begin position="238"/>
        <end position="260"/>
    </location>
</feature>
<proteinExistence type="predicted"/>
<feature type="transmembrane region" description="Helical" evidence="5">
    <location>
        <begin position="209"/>
        <end position="226"/>
    </location>
</feature>
<feature type="transmembrane region" description="Helical" evidence="5">
    <location>
        <begin position="101"/>
        <end position="119"/>
    </location>
</feature>
<keyword evidence="2 5" id="KW-0812">Transmembrane</keyword>
<evidence type="ECO:0000256" key="2">
    <source>
        <dbReference type="ARBA" id="ARBA00022692"/>
    </source>
</evidence>
<dbReference type="InterPro" id="IPR039653">
    <property type="entry name" value="Prenyltransferase"/>
</dbReference>
<keyword evidence="4 5" id="KW-0472">Membrane</keyword>
<evidence type="ECO:0000256" key="5">
    <source>
        <dbReference type="SAM" id="Phobius"/>
    </source>
</evidence>
<dbReference type="GO" id="GO:0016765">
    <property type="term" value="F:transferase activity, transferring alkyl or aryl (other than methyl) groups"/>
    <property type="evidence" value="ECO:0007669"/>
    <property type="project" value="InterPro"/>
</dbReference>
<sequence>LQIKDIHLFIFYIFIFCLTASSVYCFNDLFDLEKDKKNPEKTKRPYASGSISKFHLLFLGLSLSCVSLVLAYFFMPIESFFLIICYLFLNLLYSFLVKNLFLVDCFLLAVFYLIRILIGENLINVMYDKEVTFFFLVFSVSIFCGFAFIKRLNNLQRNIENNINQEYIYSEPHIMTLKSFSLFFGISSIIIFFIYSLGPAQENYLHPEFLLLALIFLSIFYWRLYFFASKGSMNYDPIVFSFSNPEPIVLMIITSLIFYYSY</sequence>
<dbReference type="GO" id="GO:0005886">
    <property type="term" value="C:plasma membrane"/>
    <property type="evidence" value="ECO:0007669"/>
    <property type="project" value="TreeGrafter"/>
</dbReference>
<gene>
    <name evidence="6" type="ORF">METZ01_LOCUS429986</name>
</gene>
<evidence type="ECO:0000256" key="4">
    <source>
        <dbReference type="ARBA" id="ARBA00023136"/>
    </source>
</evidence>
<dbReference type="Pfam" id="PF01040">
    <property type="entry name" value="UbiA"/>
    <property type="match status" value="1"/>
</dbReference>
<feature type="transmembrane region" description="Helical" evidence="5">
    <location>
        <begin position="6"/>
        <end position="30"/>
    </location>
</feature>
<dbReference type="InterPro" id="IPR044878">
    <property type="entry name" value="UbiA_sf"/>
</dbReference>
<dbReference type="Gene3D" id="1.10.357.140">
    <property type="entry name" value="UbiA prenyltransferase"/>
    <property type="match status" value="1"/>
</dbReference>
<evidence type="ECO:0000313" key="6">
    <source>
        <dbReference type="EMBL" id="SVD77132.1"/>
    </source>
</evidence>
<evidence type="ECO:0000256" key="3">
    <source>
        <dbReference type="ARBA" id="ARBA00022989"/>
    </source>
</evidence>
<comment type="subcellular location">
    <subcellularLocation>
        <location evidence="1">Membrane</location>
        <topology evidence="1">Multi-pass membrane protein</topology>
    </subcellularLocation>
</comment>
<feature type="non-terminal residue" evidence="6">
    <location>
        <position position="1"/>
    </location>
</feature>
<dbReference type="AlphaFoldDB" id="A0A382Y191"/>
<dbReference type="PANTHER" id="PTHR11048">
    <property type="entry name" value="PRENYLTRANSFERASES"/>
    <property type="match status" value="1"/>
</dbReference>
<dbReference type="EMBL" id="UINC01172186">
    <property type="protein sequence ID" value="SVD77132.1"/>
    <property type="molecule type" value="Genomic_DNA"/>
</dbReference>
<dbReference type="PANTHER" id="PTHR11048:SF5">
    <property type="entry name" value="DECAPRENYL-PHOSPHATE PHOSPHORIBOSYLTRANSFERASE"/>
    <property type="match status" value="1"/>
</dbReference>
<dbReference type="InterPro" id="IPR000537">
    <property type="entry name" value="UbiA_prenyltransferase"/>
</dbReference>
<evidence type="ECO:0000256" key="1">
    <source>
        <dbReference type="ARBA" id="ARBA00004141"/>
    </source>
</evidence>
<organism evidence="6">
    <name type="scientific">marine metagenome</name>
    <dbReference type="NCBI Taxonomy" id="408172"/>
    <lineage>
        <taxon>unclassified sequences</taxon>
        <taxon>metagenomes</taxon>
        <taxon>ecological metagenomes</taxon>
    </lineage>
</organism>
<reference evidence="6" key="1">
    <citation type="submission" date="2018-05" db="EMBL/GenBank/DDBJ databases">
        <authorList>
            <person name="Lanie J.A."/>
            <person name="Ng W.-L."/>
            <person name="Kazmierczak K.M."/>
            <person name="Andrzejewski T.M."/>
            <person name="Davidsen T.M."/>
            <person name="Wayne K.J."/>
            <person name="Tettelin H."/>
            <person name="Glass J.I."/>
            <person name="Rusch D."/>
            <person name="Podicherti R."/>
            <person name="Tsui H.-C.T."/>
            <person name="Winkler M.E."/>
        </authorList>
    </citation>
    <scope>NUCLEOTIDE SEQUENCE</scope>
</reference>
<evidence type="ECO:0008006" key="7">
    <source>
        <dbReference type="Google" id="ProtNLM"/>
    </source>
</evidence>
<keyword evidence="3 5" id="KW-1133">Transmembrane helix</keyword>